<comment type="caution">
    <text evidence="2">The sequence shown here is derived from an EMBL/GenBank/DDBJ whole genome shotgun (WGS) entry which is preliminary data.</text>
</comment>
<evidence type="ECO:0000259" key="1">
    <source>
        <dbReference type="Pfam" id="PF19328"/>
    </source>
</evidence>
<proteinExistence type="predicted"/>
<gene>
    <name evidence="2" type="ORF">HMPREF9718_04073</name>
</gene>
<dbReference type="CDD" id="cd24146">
    <property type="entry name" value="nat-AmDH_N_like"/>
    <property type="match status" value="1"/>
</dbReference>
<dbReference type="RefSeq" id="WP_004211901.1">
    <property type="nucleotide sequence ID" value="NZ_JH992904.1"/>
</dbReference>
<dbReference type="HOGENOM" id="CLU_050509_0_0_5"/>
<dbReference type="InterPro" id="IPR036291">
    <property type="entry name" value="NAD(P)-bd_dom_sf"/>
</dbReference>
<dbReference type="SUPFAM" id="SSF51735">
    <property type="entry name" value="NAD(P)-binding Rossmann-fold domains"/>
    <property type="match status" value="1"/>
</dbReference>
<accession>K9CMS4</accession>
<evidence type="ECO:0000313" key="2">
    <source>
        <dbReference type="EMBL" id="EKU73604.1"/>
    </source>
</evidence>
<keyword evidence="3" id="KW-1185">Reference proteome</keyword>
<evidence type="ECO:0000313" key="3">
    <source>
        <dbReference type="Proteomes" id="UP000009887"/>
    </source>
</evidence>
<name>K9CMS4_SPHYA</name>
<dbReference type="PATRIC" id="fig|883163.3.peg.4108"/>
<organism evidence="2 3">
    <name type="scientific">Sphingobium yanoikuyae ATCC 51230</name>
    <dbReference type="NCBI Taxonomy" id="883163"/>
    <lineage>
        <taxon>Bacteria</taxon>
        <taxon>Pseudomonadati</taxon>
        <taxon>Pseudomonadota</taxon>
        <taxon>Alphaproteobacteria</taxon>
        <taxon>Sphingomonadales</taxon>
        <taxon>Sphingomonadaceae</taxon>
        <taxon>Sphingobium</taxon>
    </lineage>
</organism>
<dbReference type="AlphaFoldDB" id="K9CMS4"/>
<dbReference type="EMBL" id="AGZU01000015">
    <property type="protein sequence ID" value="EKU73604.1"/>
    <property type="molecule type" value="Genomic_DNA"/>
</dbReference>
<dbReference type="InterPro" id="IPR045760">
    <property type="entry name" value="DAP_DH_C"/>
</dbReference>
<dbReference type="Gene3D" id="3.40.50.720">
    <property type="entry name" value="NAD(P)-binding Rossmann-like Domain"/>
    <property type="match status" value="1"/>
</dbReference>
<protein>
    <recommendedName>
        <fullName evidence="1">2,4-diaminopentanoate dehydrogenase C-terminal domain-containing protein</fullName>
    </recommendedName>
</protein>
<dbReference type="Proteomes" id="UP000009887">
    <property type="component" value="Unassembled WGS sequence"/>
</dbReference>
<feature type="domain" description="2,4-diaminopentanoate dehydrogenase C-terminal" evidence="1">
    <location>
        <begin position="209"/>
        <end position="352"/>
    </location>
</feature>
<sequence>MRDIAARDGQDAIKPIRVVQWASGTVGKAAMRAVLDHPRLDLVGVKVYAAEKEGRDAGALCGRPDTGVLATSDLSAILALKPDCVLYMPESTDWDDVCTLLENGISISSTRAEFFNPDTIPAPLRQRLEAACARGNSSIHSSGSSPGFITEALPLVLLSLSRRLDLLMIEEFANCIDGCSEEMLVDIMGFGAAPQDFQARTFPERDQVFGHSLAALGQGLGIAIDHFETVSEIALAREATPLHRSVIPAGSVAGQRMVTTGYRDGNPVMGFRCTWFVTDALDPPWPIRADGWHITVDGDTPLEVSIRFPIAPEQRADILPNLTAHRPVNAIEAIVAARAGILTTAELPQVIAHLA</sequence>
<dbReference type="Pfam" id="PF19328">
    <property type="entry name" value="DAP_DH_C"/>
    <property type="match status" value="1"/>
</dbReference>
<reference evidence="2 3" key="1">
    <citation type="submission" date="2012-09" db="EMBL/GenBank/DDBJ databases">
        <title>The Genome Sequence of Sphingobium yanoikuyae ATCC 51230.</title>
        <authorList>
            <consortium name="The Broad Institute Genome Sequencing Platform"/>
            <person name="Earl A."/>
            <person name="Ward D."/>
            <person name="Feldgarden M."/>
            <person name="Gevers D."/>
            <person name="Huys G."/>
            <person name="Walker B."/>
            <person name="Young S.K."/>
            <person name="Zeng Q."/>
            <person name="Gargeya S."/>
            <person name="Fitzgerald M."/>
            <person name="Haas B."/>
            <person name="Abouelleil A."/>
            <person name="Alvarado L."/>
            <person name="Arachchi H.M."/>
            <person name="Berlin A.M."/>
            <person name="Chapman S.B."/>
            <person name="Goldberg J."/>
            <person name="Griggs A."/>
            <person name="Gujja S."/>
            <person name="Hansen M."/>
            <person name="Howarth C."/>
            <person name="Imamovic A."/>
            <person name="Larimer J."/>
            <person name="McCowen C."/>
            <person name="Montmayeur A."/>
            <person name="Murphy C."/>
            <person name="Neiman D."/>
            <person name="Pearson M."/>
            <person name="Priest M."/>
            <person name="Roberts A."/>
            <person name="Saif S."/>
            <person name="Shea T."/>
            <person name="Sisk P."/>
            <person name="Sykes S."/>
            <person name="Wortman J."/>
            <person name="Nusbaum C."/>
            <person name="Birren B."/>
        </authorList>
    </citation>
    <scope>NUCLEOTIDE SEQUENCE [LARGE SCALE GENOMIC DNA]</scope>
    <source>
        <strain evidence="2 3">ATCC 51230</strain>
    </source>
</reference>